<feature type="region of interest" description="Disordered" evidence="1">
    <location>
        <begin position="1"/>
        <end position="33"/>
    </location>
</feature>
<reference evidence="2 3" key="1">
    <citation type="journal article" date="2018" name="Front. Plant Sci.">
        <title>Red Clover (Trifolium pratense) and Zigzag Clover (T. medium) - A Picture of Genomic Similarities and Differences.</title>
        <authorList>
            <person name="Dluhosova J."/>
            <person name="Istvanek J."/>
            <person name="Nedelnik J."/>
            <person name="Repkova J."/>
        </authorList>
    </citation>
    <scope>NUCLEOTIDE SEQUENCE [LARGE SCALE GENOMIC DNA]</scope>
    <source>
        <strain evidence="3">cv. 10/8</strain>
        <tissue evidence="2">Leaf</tissue>
    </source>
</reference>
<feature type="compositionally biased region" description="Low complexity" evidence="1">
    <location>
        <begin position="279"/>
        <end position="302"/>
    </location>
</feature>
<feature type="compositionally biased region" description="Polar residues" evidence="1">
    <location>
        <begin position="217"/>
        <end position="229"/>
    </location>
</feature>
<feature type="non-terminal residue" evidence="2">
    <location>
        <position position="1"/>
    </location>
</feature>
<dbReference type="EMBL" id="LXQA010001741">
    <property type="protein sequence ID" value="MCH80993.1"/>
    <property type="molecule type" value="Genomic_DNA"/>
</dbReference>
<organism evidence="2 3">
    <name type="scientific">Trifolium medium</name>
    <dbReference type="NCBI Taxonomy" id="97028"/>
    <lineage>
        <taxon>Eukaryota</taxon>
        <taxon>Viridiplantae</taxon>
        <taxon>Streptophyta</taxon>
        <taxon>Embryophyta</taxon>
        <taxon>Tracheophyta</taxon>
        <taxon>Spermatophyta</taxon>
        <taxon>Magnoliopsida</taxon>
        <taxon>eudicotyledons</taxon>
        <taxon>Gunneridae</taxon>
        <taxon>Pentapetalae</taxon>
        <taxon>rosids</taxon>
        <taxon>fabids</taxon>
        <taxon>Fabales</taxon>
        <taxon>Fabaceae</taxon>
        <taxon>Papilionoideae</taxon>
        <taxon>50 kb inversion clade</taxon>
        <taxon>NPAAA clade</taxon>
        <taxon>Hologalegina</taxon>
        <taxon>IRL clade</taxon>
        <taxon>Trifolieae</taxon>
        <taxon>Trifolium</taxon>
    </lineage>
</organism>
<name>A0A392M1V2_9FABA</name>
<feature type="compositionally biased region" description="Polar residues" evidence="1">
    <location>
        <begin position="251"/>
        <end position="261"/>
    </location>
</feature>
<protein>
    <submittedName>
        <fullName evidence="2">Uncharacterized protein</fullName>
    </submittedName>
</protein>
<feature type="compositionally biased region" description="Basic and acidic residues" evidence="1">
    <location>
        <begin position="9"/>
        <end position="23"/>
    </location>
</feature>
<dbReference type="AlphaFoldDB" id="A0A392M1V2"/>
<evidence type="ECO:0000313" key="3">
    <source>
        <dbReference type="Proteomes" id="UP000265520"/>
    </source>
</evidence>
<feature type="region of interest" description="Disordered" evidence="1">
    <location>
        <begin position="189"/>
        <end position="319"/>
    </location>
</feature>
<evidence type="ECO:0000313" key="2">
    <source>
        <dbReference type="EMBL" id="MCH80993.1"/>
    </source>
</evidence>
<feature type="compositionally biased region" description="Low complexity" evidence="1">
    <location>
        <begin position="230"/>
        <end position="242"/>
    </location>
</feature>
<proteinExistence type="predicted"/>
<keyword evidence="3" id="KW-1185">Reference proteome</keyword>
<evidence type="ECO:0000256" key="1">
    <source>
        <dbReference type="SAM" id="MobiDB-lite"/>
    </source>
</evidence>
<feature type="region of interest" description="Disordered" evidence="1">
    <location>
        <begin position="154"/>
        <end position="174"/>
    </location>
</feature>
<feature type="region of interest" description="Disordered" evidence="1">
    <location>
        <begin position="56"/>
        <end position="91"/>
    </location>
</feature>
<gene>
    <name evidence="2" type="ORF">A2U01_0001771</name>
</gene>
<feature type="compositionally biased region" description="Polar residues" evidence="1">
    <location>
        <begin position="79"/>
        <end position="91"/>
    </location>
</feature>
<comment type="caution">
    <text evidence="2">The sequence shown here is derived from an EMBL/GenBank/DDBJ whole genome shotgun (WGS) entry which is preliminary data.</text>
</comment>
<sequence length="319" mass="34407">PRKRKSKKRVESSKAKTSKKDESTSIAGLKKTATKPYAPYTEAAYEKAIEETAKKFGVSEKRSKHKHDGAGQKGDGSVKISQGTSKGLQVVSKGNTAKSFVTLTKEAQSGKPNLEEILEQKPKIYKDKFLPKTKSPVDKQLDFLDAEVDAFSLQSSTPSDSENIAHTYFPSSDNASNLEFMRNLEAHSSGAALHTSGTSEPSVQVKAQPDIPMLTRVLNTAAANISETSQPEQPQQQQPQPEKAINILPEITQSSPSTTSVPEKAGSDTIHMSPISSPTNTPAVNETVEVVTTTSVETTSFPEPEPKLKEPISSESSIP</sequence>
<accession>A0A392M1V2</accession>
<dbReference type="Proteomes" id="UP000265520">
    <property type="component" value="Unassembled WGS sequence"/>
</dbReference>